<evidence type="ECO:0000313" key="2">
    <source>
        <dbReference type="Proteomes" id="UP000305401"/>
    </source>
</evidence>
<keyword evidence="2" id="KW-1185">Reference proteome</keyword>
<accession>A0AC61S8B1</accession>
<dbReference type="Proteomes" id="UP000305401">
    <property type="component" value="Unassembled WGS sequence"/>
</dbReference>
<gene>
    <name evidence="1" type="ORF">E5990_00460</name>
</gene>
<protein>
    <submittedName>
        <fullName evidence="1">Uncharacterized protein</fullName>
    </submittedName>
</protein>
<organism evidence="1 2">
    <name type="scientific">Muribaculum caecicola</name>
    <dbReference type="NCBI Taxonomy" id="3038144"/>
    <lineage>
        <taxon>Bacteria</taxon>
        <taxon>Pseudomonadati</taxon>
        <taxon>Bacteroidota</taxon>
        <taxon>Bacteroidia</taxon>
        <taxon>Bacteroidales</taxon>
        <taxon>Muribaculaceae</taxon>
        <taxon>Muribaculum</taxon>
    </lineage>
</organism>
<dbReference type="EMBL" id="SSTG01000002">
    <property type="protein sequence ID" value="THG55312.1"/>
    <property type="molecule type" value="Genomic_DNA"/>
</dbReference>
<evidence type="ECO:0000313" key="1">
    <source>
        <dbReference type="EMBL" id="THG55312.1"/>
    </source>
</evidence>
<name>A0AC61S8B1_9BACT</name>
<proteinExistence type="predicted"/>
<comment type="caution">
    <text evidence="1">The sequence shown here is derived from an EMBL/GenBank/DDBJ whole genome shotgun (WGS) entry which is preliminary data.</text>
</comment>
<reference evidence="1" key="1">
    <citation type="submission" date="2019-04" db="EMBL/GenBank/DDBJ databases">
        <title>Microbes associate with the intestines of laboratory mice.</title>
        <authorList>
            <person name="Navarre W."/>
            <person name="Wong E."/>
            <person name="Huang K.C."/>
            <person name="Tropini C."/>
            <person name="Ng K."/>
            <person name="Yu B."/>
        </authorList>
    </citation>
    <scope>NUCLEOTIDE SEQUENCE</scope>
    <source>
        <strain evidence="1">NM86_A22</strain>
    </source>
</reference>
<sequence length="502" mass="55482">MPTNNTTPTSSRTVQASWLALADLLSLSIGLITAAILSRYMTTAEYGTYRQIIYVYTTLLLVFSLGMPNAYSYFLAKAPIEEGRDIVRRLTMIFMCLAIIFSSVLFFGADIIASILDNRLLTVNLKYFAITPILLMPVIGVKNILIVYGMSKTIIIYAISGNLFTIVCTVIPVVIFSYGTTGAVIGFVASSFATCIIGLYISVLPFKNINSRNSNLATKDIFNFSLPIFTSNMYGLIITSASPFFVSRYFGVDDFATYANGYRELPFASMVILPTARILLPEFSRMSKSGIITKELVILWKNVIFKSAAIIYPLTIFSCLFATEIMSSIYGDKYSDAAPLFIIATLVNFIRIVPYMPIMLALGKGRQFANSHLFTAILLVGLDILSIALFPTLTSIAVCTTLSRIICFIILITLISKVLNTKAKDIFPWGDITKFLWSSVAACIVARIIVCHLVHINVFATLILGFIISGILYFVIQHYLGVSYSTILKPLLSALKKQKNSK</sequence>